<proteinExistence type="predicted"/>
<accession>A0A3B0UUI1</accession>
<organism evidence="9">
    <name type="scientific">hydrothermal vent metagenome</name>
    <dbReference type="NCBI Taxonomy" id="652676"/>
    <lineage>
        <taxon>unclassified sequences</taxon>
        <taxon>metagenomes</taxon>
        <taxon>ecological metagenomes</taxon>
    </lineage>
</organism>
<evidence type="ECO:0000256" key="4">
    <source>
        <dbReference type="ARBA" id="ARBA00022692"/>
    </source>
</evidence>
<evidence type="ECO:0000256" key="7">
    <source>
        <dbReference type="ARBA" id="ARBA00023136"/>
    </source>
</evidence>
<dbReference type="GO" id="GO:0005886">
    <property type="term" value="C:plasma membrane"/>
    <property type="evidence" value="ECO:0007669"/>
    <property type="project" value="UniProtKB-SubCell"/>
</dbReference>
<evidence type="ECO:0000313" key="9">
    <source>
        <dbReference type="EMBL" id="VAW28269.1"/>
    </source>
</evidence>
<dbReference type="GO" id="GO:0006508">
    <property type="term" value="P:proteolysis"/>
    <property type="evidence" value="ECO:0007669"/>
    <property type="project" value="UniProtKB-KW"/>
</dbReference>
<evidence type="ECO:0000256" key="3">
    <source>
        <dbReference type="ARBA" id="ARBA00022670"/>
    </source>
</evidence>
<dbReference type="EMBL" id="UOET01000214">
    <property type="protein sequence ID" value="VAW28269.1"/>
    <property type="molecule type" value="Genomic_DNA"/>
</dbReference>
<evidence type="ECO:0000256" key="6">
    <source>
        <dbReference type="ARBA" id="ARBA00022989"/>
    </source>
</evidence>
<feature type="transmembrane region" description="Helical" evidence="8">
    <location>
        <begin position="20"/>
        <end position="38"/>
    </location>
</feature>
<evidence type="ECO:0000256" key="5">
    <source>
        <dbReference type="ARBA" id="ARBA00022801"/>
    </source>
</evidence>
<feature type="transmembrane region" description="Helical" evidence="8">
    <location>
        <begin position="58"/>
        <end position="75"/>
    </location>
</feature>
<evidence type="ECO:0000256" key="8">
    <source>
        <dbReference type="SAM" id="Phobius"/>
    </source>
</evidence>
<feature type="transmembrane region" description="Helical" evidence="8">
    <location>
        <begin position="124"/>
        <end position="152"/>
    </location>
</feature>
<dbReference type="GO" id="GO:0008233">
    <property type="term" value="F:peptidase activity"/>
    <property type="evidence" value="ECO:0007669"/>
    <property type="project" value="UniProtKB-KW"/>
</dbReference>
<evidence type="ECO:0000256" key="1">
    <source>
        <dbReference type="ARBA" id="ARBA00004651"/>
    </source>
</evidence>
<evidence type="ECO:0000256" key="2">
    <source>
        <dbReference type="ARBA" id="ARBA00022475"/>
    </source>
</evidence>
<keyword evidence="2" id="KW-1003">Cell membrane</keyword>
<reference evidence="9" key="1">
    <citation type="submission" date="2018-06" db="EMBL/GenBank/DDBJ databases">
        <authorList>
            <person name="Zhirakovskaya E."/>
        </authorList>
    </citation>
    <scope>NUCLEOTIDE SEQUENCE</scope>
</reference>
<dbReference type="AlphaFoldDB" id="A0A3B0UUI1"/>
<dbReference type="Pfam" id="PF09721">
    <property type="entry name" value="Exosortase_EpsH"/>
    <property type="match status" value="1"/>
</dbReference>
<protein>
    <recommendedName>
        <fullName evidence="10">Exosortase EpsH-related protein</fullName>
    </recommendedName>
</protein>
<keyword evidence="4 8" id="KW-0812">Transmembrane</keyword>
<evidence type="ECO:0008006" key="10">
    <source>
        <dbReference type="Google" id="ProtNLM"/>
    </source>
</evidence>
<comment type="subcellular location">
    <subcellularLocation>
        <location evidence="1">Cell membrane</location>
        <topology evidence="1">Multi-pass membrane protein</topology>
    </subcellularLocation>
</comment>
<name>A0A3B0UUI1_9ZZZZ</name>
<dbReference type="InterPro" id="IPR019127">
    <property type="entry name" value="Exosortase"/>
</dbReference>
<sequence>MCPYYPYIKLFIQKHKLQPLVDVLLFAIIIYFFHWLWWSGGLKHSLEDFAFFSETEQFLAHQVFVPAAWIVENILHYPIKTMDNTIYLANHAYVAVEGACSGLKQFYEWTVLMILFPGPWRKKLWYIPLGLIVIHINNIIRIVILSVVVVHWPQHWDFIHMWVLRPFFYVVIFALWVVWVEKIRDGGTKGRRDGETER</sequence>
<dbReference type="NCBIfam" id="TIGR04178">
    <property type="entry name" value="exo_archaeo"/>
    <property type="match status" value="1"/>
</dbReference>
<keyword evidence="3" id="KW-0645">Protease</keyword>
<keyword evidence="7 8" id="KW-0472">Membrane</keyword>
<keyword evidence="6 8" id="KW-1133">Transmembrane helix</keyword>
<gene>
    <name evidence="9" type="ORF">MNBD_BACTEROID07-684</name>
</gene>
<dbReference type="InterPro" id="IPR026392">
    <property type="entry name" value="Exo/Archaeosortase_dom"/>
</dbReference>
<keyword evidence="5" id="KW-0378">Hydrolase</keyword>
<feature type="transmembrane region" description="Helical" evidence="8">
    <location>
        <begin position="158"/>
        <end position="179"/>
    </location>
</feature>